<dbReference type="PANTHER" id="PTHR43343:SF3">
    <property type="entry name" value="PROTEASE DO-LIKE 8, CHLOROPLASTIC"/>
    <property type="match status" value="1"/>
</dbReference>
<evidence type="ECO:0000259" key="4">
    <source>
        <dbReference type="PROSITE" id="PS50106"/>
    </source>
</evidence>
<evidence type="ECO:0000256" key="3">
    <source>
        <dbReference type="SAM" id="SignalP"/>
    </source>
</evidence>
<evidence type="ECO:0000256" key="2">
    <source>
        <dbReference type="ARBA" id="ARBA00022801"/>
    </source>
</evidence>
<dbReference type="EMBL" id="CP002454">
    <property type="protein sequence ID" value="ADV66933.1"/>
    <property type="molecule type" value="Genomic_DNA"/>
</dbReference>
<dbReference type="InterPro" id="IPR009003">
    <property type="entry name" value="Peptidase_S1_PA"/>
</dbReference>
<keyword evidence="3" id="KW-0732">Signal</keyword>
<protein>
    <submittedName>
        <fullName evidence="5">Peptidase S1 and S6 chymotrypsin/Hap</fullName>
    </submittedName>
</protein>
<dbReference type="InterPro" id="IPR051201">
    <property type="entry name" value="Chloro_Bact_Ser_Proteases"/>
</dbReference>
<dbReference type="Pfam" id="PF13180">
    <property type="entry name" value="PDZ_2"/>
    <property type="match status" value="1"/>
</dbReference>
<dbReference type="GO" id="GO:0004252">
    <property type="term" value="F:serine-type endopeptidase activity"/>
    <property type="evidence" value="ECO:0007669"/>
    <property type="project" value="InterPro"/>
</dbReference>
<dbReference type="InterPro" id="IPR001940">
    <property type="entry name" value="Peptidase_S1C"/>
</dbReference>
<feature type="chain" id="PRO_5003228396" evidence="3">
    <location>
        <begin position="24"/>
        <end position="429"/>
    </location>
</feature>
<dbReference type="HOGENOM" id="CLU_020120_1_2_0"/>
<organism evidence="5 6">
    <name type="scientific">Deinococcus maricopensis (strain DSM 21211 / LMG 22137 / NRRL B-23946 / LB-34)</name>
    <dbReference type="NCBI Taxonomy" id="709986"/>
    <lineage>
        <taxon>Bacteria</taxon>
        <taxon>Thermotogati</taxon>
        <taxon>Deinococcota</taxon>
        <taxon>Deinococci</taxon>
        <taxon>Deinococcales</taxon>
        <taxon>Deinococcaceae</taxon>
        <taxon>Deinococcus</taxon>
    </lineage>
</organism>
<dbReference type="GO" id="GO:0006508">
    <property type="term" value="P:proteolysis"/>
    <property type="evidence" value="ECO:0007669"/>
    <property type="project" value="UniProtKB-KW"/>
</dbReference>
<dbReference type="Gene3D" id="2.40.10.120">
    <property type="match status" value="1"/>
</dbReference>
<dbReference type="Proteomes" id="UP000008635">
    <property type="component" value="Chromosome"/>
</dbReference>
<dbReference type="eggNOG" id="COG0265">
    <property type="taxonomic scope" value="Bacteria"/>
</dbReference>
<dbReference type="Gene3D" id="2.30.42.10">
    <property type="match status" value="1"/>
</dbReference>
<feature type="signal peptide" evidence="3">
    <location>
        <begin position="1"/>
        <end position="23"/>
    </location>
</feature>
<dbReference type="KEGG" id="dmr:Deima_1282"/>
<dbReference type="InterPro" id="IPR036034">
    <property type="entry name" value="PDZ_sf"/>
</dbReference>
<dbReference type="PANTHER" id="PTHR43343">
    <property type="entry name" value="PEPTIDASE S12"/>
    <property type="match status" value="1"/>
</dbReference>
<proteinExistence type="predicted"/>
<feature type="domain" description="PDZ" evidence="4">
    <location>
        <begin position="302"/>
        <end position="409"/>
    </location>
</feature>
<dbReference type="AlphaFoldDB" id="E8U794"/>
<keyword evidence="1" id="KW-0645">Protease</keyword>
<accession>E8U794</accession>
<gene>
    <name evidence="5" type="ordered locus">Deima_1282</name>
</gene>
<dbReference type="InterPro" id="IPR001478">
    <property type="entry name" value="PDZ"/>
</dbReference>
<evidence type="ECO:0000256" key="1">
    <source>
        <dbReference type="ARBA" id="ARBA00022670"/>
    </source>
</evidence>
<name>E8U794_DEIML</name>
<evidence type="ECO:0000313" key="6">
    <source>
        <dbReference type="Proteomes" id="UP000008635"/>
    </source>
</evidence>
<dbReference type="PRINTS" id="PR00834">
    <property type="entry name" value="PROTEASES2C"/>
</dbReference>
<dbReference type="SMART" id="SM00228">
    <property type="entry name" value="PDZ"/>
    <property type="match status" value="1"/>
</dbReference>
<dbReference type="Pfam" id="PF13365">
    <property type="entry name" value="Trypsin_2"/>
    <property type="match status" value="1"/>
</dbReference>
<dbReference type="RefSeq" id="WP_013556438.1">
    <property type="nucleotide sequence ID" value="NC_014958.1"/>
</dbReference>
<dbReference type="SUPFAM" id="SSF50156">
    <property type="entry name" value="PDZ domain-like"/>
    <property type="match status" value="1"/>
</dbReference>
<dbReference type="STRING" id="709986.Deima_1282"/>
<reference evidence="5 6" key="1">
    <citation type="journal article" date="2011" name="Stand. Genomic Sci.">
        <title>Complete genome sequence of Deinococcus maricopensis type strain (LB-34).</title>
        <authorList>
            <person name="Pukall R."/>
            <person name="Zeytun A."/>
            <person name="Lucas S."/>
            <person name="Lapidus A."/>
            <person name="Hammon N."/>
            <person name="Deshpande S."/>
            <person name="Nolan M."/>
            <person name="Cheng J.F."/>
            <person name="Pitluck S."/>
            <person name="Liolios K."/>
            <person name="Pagani I."/>
            <person name="Mikhailova N."/>
            <person name="Ivanova N."/>
            <person name="Mavromatis K."/>
            <person name="Pati A."/>
            <person name="Tapia R."/>
            <person name="Han C."/>
            <person name="Goodwin L."/>
            <person name="Chen A."/>
            <person name="Palaniappan K."/>
            <person name="Land M."/>
            <person name="Hauser L."/>
            <person name="Chang Y.J."/>
            <person name="Jeffries C.D."/>
            <person name="Brambilla E.M."/>
            <person name="Rohde M."/>
            <person name="Goker M."/>
            <person name="Detter J.C."/>
            <person name="Woyke T."/>
            <person name="Bristow J."/>
            <person name="Eisen J.A."/>
            <person name="Markowitz V."/>
            <person name="Hugenholtz P."/>
            <person name="Kyrpides N.C."/>
            <person name="Klenk H.P."/>
        </authorList>
    </citation>
    <scope>NUCLEOTIDE SEQUENCE [LARGE SCALE GENOMIC DNA]</scope>
    <source>
        <strain evidence="6">DSM 21211 / LMG 22137 / NRRL B-23946 / LB-34</strain>
    </source>
</reference>
<keyword evidence="2" id="KW-0378">Hydrolase</keyword>
<dbReference type="OrthoDB" id="9758917at2"/>
<dbReference type="SUPFAM" id="SSF50494">
    <property type="entry name" value="Trypsin-like serine proteases"/>
    <property type="match status" value="1"/>
</dbReference>
<evidence type="ECO:0000313" key="5">
    <source>
        <dbReference type="EMBL" id="ADV66933.1"/>
    </source>
</evidence>
<dbReference type="PROSITE" id="PS50106">
    <property type="entry name" value="PDZ"/>
    <property type="match status" value="1"/>
</dbReference>
<sequence precursor="true">MRKSFTVVAVMAGLMLGATVLRDAVPITAAQSTGTTTPAAVAPLREDGARLQNEQNTIDIVRTYEPGLVLVNTEQRTTTQDPYGMFFGGGGAQEQVQTGLGSGFFVNDNGDILTNAHVVTNESTGGPADRITVQLMNSDAKYDAQVLGVAPQYDLALLRAPKLPKGAIKPIPLANSDELAVGQKAVAMGAPFGFDFSVTEGIVSSTNRRIPIGITGGITQNAIQTDAAVNPGNSGGPLLDSRGRVIGINTQIISPAGAASGTGQSAGVGFAIPINVAKNLLPRLQAAKGGVVYAPRIGIAPALAVQDRSGQYVPVSFGLSALTESARQQLKLPGKGLLVGEVTPGLPAAAAGLRGGTRTQTIGGGRVLLGGDVITAANGQPVDSVEDLQAALVNGREGDQIRLKVVRDGQAREVTVTLTAASFVQEPAR</sequence>
<reference evidence="6" key="2">
    <citation type="submission" date="2011-01" db="EMBL/GenBank/DDBJ databases">
        <title>The complete genome of Deinococcus maricopensis DSM 21211.</title>
        <authorList>
            <consortium name="US DOE Joint Genome Institute (JGI-PGF)"/>
            <person name="Lucas S."/>
            <person name="Copeland A."/>
            <person name="Lapidus A."/>
            <person name="Goodwin L."/>
            <person name="Pitluck S."/>
            <person name="Kyrpides N."/>
            <person name="Mavromatis K."/>
            <person name="Pagani I."/>
            <person name="Ivanova N."/>
            <person name="Ovchinnikova G."/>
            <person name="Zeytun A."/>
            <person name="Detter J.C."/>
            <person name="Han C."/>
            <person name="Land M."/>
            <person name="Hauser L."/>
            <person name="Markowitz V."/>
            <person name="Cheng J.-F."/>
            <person name="Hugenholtz P."/>
            <person name="Woyke T."/>
            <person name="Wu D."/>
            <person name="Pukall R."/>
            <person name="Gehrich-Schroeter G."/>
            <person name="Brambilla E."/>
            <person name="Klenk H.-P."/>
            <person name="Eisen J.A."/>
        </authorList>
    </citation>
    <scope>NUCLEOTIDE SEQUENCE [LARGE SCALE GENOMIC DNA]</scope>
    <source>
        <strain evidence="6">DSM 21211 / LMG 22137 / NRRL B-23946 / LB-34</strain>
    </source>
</reference>
<keyword evidence="6" id="KW-1185">Reference proteome</keyword>